<evidence type="ECO:0000313" key="3">
    <source>
        <dbReference type="Proteomes" id="UP000018291"/>
    </source>
</evidence>
<protein>
    <submittedName>
        <fullName evidence="2">Uncharacterized protein</fullName>
    </submittedName>
</protein>
<comment type="caution">
    <text evidence="2">The sequence shown here is derived from an EMBL/GenBank/DDBJ whole genome shotgun (WGS) entry which is preliminary data.</text>
</comment>
<name>R4Z1N9_9ACTN</name>
<dbReference type="HOGENOM" id="CLU_2697767_0_0_11"/>
<dbReference type="Proteomes" id="UP000018291">
    <property type="component" value="Unassembled WGS sequence"/>
</dbReference>
<keyword evidence="3" id="KW-1185">Reference proteome</keyword>
<evidence type="ECO:0000313" key="2">
    <source>
        <dbReference type="EMBL" id="CCM64595.1"/>
    </source>
</evidence>
<proteinExistence type="predicted"/>
<dbReference type="RefSeq" id="WP_012228796.1">
    <property type="nucleotide sequence ID" value="NZ_HG422565.1"/>
</dbReference>
<gene>
    <name evidence="2" type="ORF">BN381_420024</name>
</gene>
<dbReference type="EMBL" id="CANL01000037">
    <property type="protein sequence ID" value="CCM64595.1"/>
    <property type="molecule type" value="Genomic_DNA"/>
</dbReference>
<organism evidence="2 3">
    <name type="scientific">Candidatus Neomicrothrix parvicella RN1</name>
    <dbReference type="NCBI Taxonomy" id="1229780"/>
    <lineage>
        <taxon>Bacteria</taxon>
        <taxon>Bacillati</taxon>
        <taxon>Actinomycetota</taxon>
        <taxon>Acidimicrobiia</taxon>
        <taxon>Acidimicrobiales</taxon>
        <taxon>Microthrixaceae</taxon>
        <taxon>Candidatus Neomicrothrix</taxon>
    </lineage>
</organism>
<feature type="region of interest" description="Disordered" evidence="1">
    <location>
        <begin position="53"/>
        <end position="73"/>
    </location>
</feature>
<evidence type="ECO:0000256" key="1">
    <source>
        <dbReference type="SAM" id="MobiDB-lite"/>
    </source>
</evidence>
<accession>R4Z1N9</accession>
<feature type="compositionally biased region" description="Gly residues" evidence="1">
    <location>
        <begin position="53"/>
        <end position="67"/>
    </location>
</feature>
<dbReference type="AlphaFoldDB" id="R4Z1N9"/>
<sequence length="73" mass="7554">MVPAELDDYIAPENKARARIDEMLQRAGWVVQDYKSVNLYAGSPDVCVGGSGGLSEGRVGAGDGGGATRQVDG</sequence>
<reference evidence="2 3" key="1">
    <citation type="journal article" date="2013" name="ISME J.">
        <title>Metabolic model for the filamentous 'Candidatus Microthrix parvicella' based on genomic and metagenomic analyses.</title>
        <authorList>
            <person name="Jon McIlroy S."/>
            <person name="Kristiansen R."/>
            <person name="Albertsen M."/>
            <person name="Michael Karst S."/>
            <person name="Rossetti S."/>
            <person name="Lund Nielsen J."/>
            <person name="Tandoi V."/>
            <person name="James Seviour R."/>
            <person name="Nielsen P.H."/>
        </authorList>
    </citation>
    <scope>NUCLEOTIDE SEQUENCE [LARGE SCALE GENOMIC DNA]</scope>
    <source>
        <strain evidence="2 3">RN1</strain>
    </source>
</reference>